<dbReference type="EMBL" id="FNKY01000001">
    <property type="protein sequence ID" value="SDQ55560.1"/>
    <property type="molecule type" value="Genomic_DNA"/>
</dbReference>
<evidence type="ECO:0000313" key="3">
    <source>
        <dbReference type="Proteomes" id="UP000183471"/>
    </source>
</evidence>
<keyword evidence="3" id="KW-1185">Reference proteome</keyword>
<sequence>MKQLLFHVLMVCLFLPILWLIGISLNDYGFPLMEKYHDKSIKFFVALPYCLLIAASLYGSGWVAERLSGSLVRKFGKPDENPQLETGWPTKVFDPKLMEKNRSVFIKNVDNWLKDNMLARVIFGLIIGLVIVL</sequence>
<name>A0ABY0TAY3_9PROT</name>
<reference evidence="2 3" key="1">
    <citation type="submission" date="2016-10" db="EMBL/GenBank/DDBJ databases">
        <authorList>
            <person name="Varghese N."/>
            <person name="Submissions S."/>
        </authorList>
    </citation>
    <scope>NUCLEOTIDE SEQUENCE [LARGE SCALE GENOMIC DNA]</scope>
    <source>
        <strain evidence="2 3">Nl1</strain>
    </source>
</reference>
<feature type="transmembrane region" description="Helical" evidence="1">
    <location>
        <begin position="44"/>
        <end position="64"/>
    </location>
</feature>
<keyword evidence="1" id="KW-1133">Transmembrane helix</keyword>
<dbReference type="Proteomes" id="UP000183471">
    <property type="component" value="Unassembled WGS sequence"/>
</dbReference>
<keyword evidence="1" id="KW-0472">Membrane</keyword>
<keyword evidence="1" id="KW-0812">Transmembrane</keyword>
<comment type="caution">
    <text evidence="2">The sequence shown here is derived from an EMBL/GenBank/DDBJ whole genome shotgun (WGS) entry which is preliminary data.</text>
</comment>
<proteinExistence type="predicted"/>
<dbReference type="RefSeq" id="WP_074631603.1">
    <property type="nucleotide sequence ID" value="NZ_FNKY01000001.1"/>
</dbReference>
<protein>
    <recommendedName>
        <fullName evidence="4">DUF3899 domain-containing protein</fullName>
    </recommendedName>
</protein>
<evidence type="ECO:0008006" key="4">
    <source>
        <dbReference type="Google" id="ProtNLM"/>
    </source>
</evidence>
<evidence type="ECO:0000313" key="2">
    <source>
        <dbReference type="EMBL" id="SDQ55560.1"/>
    </source>
</evidence>
<evidence type="ECO:0000256" key="1">
    <source>
        <dbReference type="SAM" id="Phobius"/>
    </source>
</evidence>
<organism evidence="2 3">
    <name type="scientific">Nitrosospira multiformis</name>
    <dbReference type="NCBI Taxonomy" id="1231"/>
    <lineage>
        <taxon>Bacteria</taxon>
        <taxon>Pseudomonadati</taxon>
        <taxon>Pseudomonadota</taxon>
        <taxon>Betaproteobacteria</taxon>
        <taxon>Nitrosomonadales</taxon>
        <taxon>Nitrosomonadaceae</taxon>
        <taxon>Nitrosospira</taxon>
    </lineage>
</organism>
<accession>A0ABY0TAY3</accession>
<gene>
    <name evidence="2" type="ORF">SAMN05216402_1302</name>
</gene>